<proteinExistence type="predicted"/>
<reference evidence="1 2" key="1">
    <citation type="journal article" date="2017" name="Nat. Microbiol.">
        <title>Natural product diversity associated with the nematode symbionts Photorhabdus and Xenorhabdus.</title>
        <authorList>
            <person name="Tobias N.J."/>
            <person name="Wolff H."/>
            <person name="Djahanschiri B."/>
            <person name="Grundmann F."/>
            <person name="Kronenwerth M."/>
            <person name="Shi Y.M."/>
            <person name="Simonyi S."/>
            <person name="Grun P."/>
            <person name="Shapiro-Ilan D."/>
            <person name="Pidot S.J."/>
            <person name="Stinear T.P."/>
            <person name="Ebersberger I."/>
            <person name="Bode H.B."/>
        </authorList>
    </citation>
    <scope>NUCLEOTIDE SEQUENCE [LARGE SCALE GENOMIC DNA]</scope>
    <source>
        <strain evidence="1 2">DSM 16342</strain>
    </source>
</reference>
<dbReference type="Proteomes" id="UP000225833">
    <property type="component" value="Unassembled WGS sequence"/>
</dbReference>
<sequence>MYDSKQITSLLLYLCESLGSFAVGYTQKLTISN</sequence>
<protein>
    <submittedName>
        <fullName evidence="1">Uncharacterized protein</fullName>
    </submittedName>
</protein>
<name>A0A2D0J4F8_XENBU</name>
<evidence type="ECO:0000313" key="2">
    <source>
        <dbReference type="Proteomes" id="UP000225833"/>
    </source>
</evidence>
<evidence type="ECO:0000313" key="1">
    <source>
        <dbReference type="EMBL" id="PHM29375.1"/>
    </source>
</evidence>
<accession>A0A2D0J4F8</accession>
<comment type="caution">
    <text evidence="1">The sequence shown here is derived from an EMBL/GenBank/DDBJ whole genome shotgun (WGS) entry which is preliminary data.</text>
</comment>
<organism evidence="1 2">
    <name type="scientific">Xenorhabdus budapestensis</name>
    <dbReference type="NCBI Taxonomy" id="290110"/>
    <lineage>
        <taxon>Bacteria</taxon>
        <taxon>Pseudomonadati</taxon>
        <taxon>Pseudomonadota</taxon>
        <taxon>Gammaproteobacteria</taxon>
        <taxon>Enterobacterales</taxon>
        <taxon>Morganellaceae</taxon>
        <taxon>Xenorhabdus</taxon>
    </lineage>
</organism>
<dbReference type="EMBL" id="NIBS01000002">
    <property type="protein sequence ID" value="PHM29375.1"/>
    <property type="molecule type" value="Genomic_DNA"/>
</dbReference>
<gene>
    <name evidence="1" type="ORF">Xbud_00829</name>
</gene>
<dbReference type="AlphaFoldDB" id="A0A2D0J4F8"/>